<dbReference type="PANTHER" id="PTHR43917">
    <property type="match status" value="1"/>
</dbReference>
<dbReference type="GeneTree" id="ENSGT00940000161301"/>
<reference evidence="2" key="5">
    <citation type="submission" date="2025-05" db="UniProtKB">
        <authorList>
            <consortium name="Ensembl"/>
        </authorList>
    </citation>
    <scope>IDENTIFICATION</scope>
</reference>
<dbReference type="InterPro" id="IPR051369">
    <property type="entry name" value="GST_Theta"/>
</dbReference>
<evidence type="ECO:0000313" key="3">
    <source>
        <dbReference type="Proteomes" id="UP000005640"/>
    </source>
</evidence>
<dbReference type="SMR" id="A0A1W2PP95"/>
<sequence length="42" mass="4936">MALELYMDLLSAPCRAVYIFSKKHDIQFNFQFVDLLKGSLLR</sequence>
<dbReference type="HGNC" id="HGNC:26930">
    <property type="gene designation" value="GSTT4"/>
</dbReference>
<reference evidence="1" key="3">
    <citation type="journal article" date="2004" name="Nature">
        <title>Finishing the euchromatic sequence of the human genome.</title>
        <authorList>
            <consortium name="International Human Genome Sequencing Consortium"/>
        </authorList>
    </citation>
    <scope>NUCLEOTIDE SEQUENCE [LARGE SCALE GENOMIC DNA]</scope>
</reference>
<dbReference type="PANTHER" id="PTHR43917:SF9">
    <property type="entry name" value="GLUTATHIONE S-TRANSFERASE THETA-1"/>
    <property type="match status" value="1"/>
</dbReference>
<dbReference type="BioMuta" id="GSTTP1"/>
<proteinExistence type="predicted"/>
<organism evidence="2 3">
    <name type="scientific">Homo sapiens</name>
    <name type="common">Human</name>
    <dbReference type="NCBI Taxonomy" id="9606"/>
    <lineage>
        <taxon>Eukaryota</taxon>
        <taxon>Metazoa</taxon>
        <taxon>Chordata</taxon>
        <taxon>Craniata</taxon>
        <taxon>Vertebrata</taxon>
        <taxon>Euteleostomi</taxon>
        <taxon>Mammalia</taxon>
        <taxon>Eutheria</taxon>
        <taxon>Euarchontoglires</taxon>
        <taxon>Primates</taxon>
        <taxon>Haplorrhini</taxon>
        <taxon>Catarrhini</taxon>
        <taxon>Hominidae</taxon>
        <taxon>Homo</taxon>
    </lineage>
</organism>
<dbReference type="Bgee" id="ENSG00000276950">
    <property type="expression patterns" value="Expressed in left testis and 27 other cell types or tissues"/>
</dbReference>
<dbReference type="Ensembl" id="ENST00000629684.2">
    <property type="protein sequence ID" value="ENSP00000491404.1"/>
    <property type="gene ID" value="ENSG00000281748.3"/>
</dbReference>
<accession>A0A1W2PP95</accession>
<gene>
    <name evidence="2" type="primary">GSTT4</name>
</gene>
<dbReference type="Proteomes" id="UP000005640">
    <property type="component" value="Chromosome 22"/>
</dbReference>
<reference evidence="3" key="1">
    <citation type="journal article" date="1999" name="Nature">
        <title>The DNA sequence of human chromosome 22.</title>
        <authorList>
            <person name="Dunham I."/>
            <person name="Hunt A.R."/>
            <person name="Collins J.E."/>
            <person name="Bruskiewich R."/>
            <person name="Beare D.M."/>
            <person name="Clamp M."/>
            <person name="Smink L.J."/>
            <person name="Ainscough R."/>
            <person name="Almeida J.P."/>
            <person name="Babbage A.K."/>
            <person name="Bagguley C."/>
            <person name="Bailey J."/>
            <person name="Barlow K.F."/>
            <person name="Bates K.N."/>
            <person name="Beasley O.P."/>
            <person name="Bird C.P."/>
            <person name="Blakey S.E."/>
            <person name="Bridgeman A.M."/>
            <person name="Buck D."/>
            <person name="Burgess J."/>
            <person name="Burrill W.D."/>
            <person name="Burton J."/>
            <person name="Carder C."/>
            <person name="Carter N.P."/>
            <person name="Chen Y."/>
            <person name="Clark G."/>
            <person name="Clegg S.M."/>
            <person name="Cobley V.E."/>
            <person name="Cole C.G."/>
            <person name="Collier R.E."/>
            <person name="Connor R."/>
            <person name="Conroy D."/>
            <person name="Corby N.R."/>
            <person name="Coville G.J."/>
            <person name="Cox A.V."/>
            <person name="Davis J."/>
            <person name="Dawson E."/>
            <person name="Dhami P.D."/>
            <person name="Dockree C."/>
            <person name="Dodsworth S.J."/>
            <person name="Durbin R.M."/>
            <person name="Ellington A.G."/>
            <person name="Evans K.L."/>
            <person name="Fey J.M."/>
            <person name="Fleming K."/>
            <person name="French L."/>
            <person name="Garner A.A."/>
            <person name="Gilbert J.G.R."/>
            <person name="Goward M.E."/>
            <person name="Grafham D.V."/>
            <person name="Griffiths M.N.D."/>
            <person name="Hall C."/>
            <person name="Hall R.E."/>
            <person name="Hall-Tamlyn G."/>
            <person name="Heathcott R.W."/>
            <person name="Ho S."/>
            <person name="Holmes S."/>
            <person name="Hunt S.E."/>
            <person name="Jones M.C."/>
            <person name="Kershaw J."/>
            <person name="Kimberley A.M."/>
            <person name="King A."/>
            <person name="Laird G.K."/>
            <person name="Langford C.F."/>
            <person name="Leversha M.A."/>
            <person name="Lloyd C."/>
            <person name="Lloyd D.M."/>
            <person name="Martyn I.D."/>
            <person name="Mashreghi-Mohammadi M."/>
            <person name="Matthews L.H."/>
            <person name="Mccann O.T."/>
            <person name="Mcclay J."/>
            <person name="Mclaren S."/>
            <person name="McMurray A.A."/>
            <person name="Milne S.A."/>
            <person name="Mortimore B.J."/>
            <person name="Odell C.N."/>
            <person name="Pavitt R."/>
            <person name="Pearce A.V."/>
            <person name="Pearson D."/>
            <person name="Phillimore B.J.C.T."/>
            <person name="Phillips S.H."/>
            <person name="Plumb R.W."/>
            <person name="Ramsay H."/>
            <person name="Ramsey Y."/>
            <person name="Rogers L."/>
            <person name="Ross M.T."/>
            <person name="Scott C.E."/>
            <person name="Sehra H.K."/>
            <person name="Skuce C.D."/>
            <person name="Smalley S."/>
            <person name="Smith M.L."/>
            <person name="Soderlund C."/>
            <person name="Spragon L."/>
            <person name="Steward C.A."/>
            <person name="Sulston J.E."/>
            <person name="Swann R.M."/>
            <person name="Vaudin M."/>
            <person name="Wall M."/>
            <person name="Wallis J.M."/>
            <person name="Whiteley M.N."/>
            <person name="Willey D.L."/>
            <person name="Williams L."/>
            <person name="Williams S.A."/>
            <person name="Williamson H."/>
            <person name="Wilmer T.E."/>
            <person name="Wilming L."/>
            <person name="Wright C.L."/>
            <person name="Hubbard T."/>
            <person name="Bentley D.R."/>
            <person name="Beck S."/>
            <person name="Rogers J."/>
            <person name="Shimizu N."/>
            <person name="Minoshima S."/>
            <person name="Kawasaki K."/>
            <person name="Sasaki T."/>
            <person name="Asakawa S."/>
            <person name="Kudoh J."/>
            <person name="Shintani A."/>
            <person name="Shibuya K."/>
            <person name="Yoshizaki Y."/>
            <person name="Aoki N."/>
            <person name="Mitsuyama S."/>
            <person name="Roe B.A."/>
            <person name="Chen F."/>
            <person name="Chu L."/>
            <person name="Crabtree J."/>
            <person name="Deschamps S."/>
            <person name="Do A."/>
            <person name="Do T."/>
            <person name="Dorman A."/>
            <person name="Fang F."/>
            <person name="Fu Y."/>
            <person name="Hu P."/>
            <person name="Hua A."/>
            <person name="Kenton S."/>
            <person name="Lai H."/>
            <person name="Lao H.I."/>
            <person name="Lewis J."/>
            <person name="Lewis S."/>
            <person name="Lin S.-P."/>
            <person name="Loh P."/>
            <person name="Malaj E."/>
            <person name="Nguyen T."/>
            <person name="Pan H."/>
            <person name="Phan S."/>
            <person name="Qi S."/>
            <person name="Qian Y."/>
            <person name="Ray L."/>
            <person name="Ren Q."/>
            <person name="Shaull S."/>
            <person name="Sloan D."/>
            <person name="Song L."/>
            <person name="Wang Q."/>
            <person name="Wang Y."/>
            <person name="Wang Z."/>
            <person name="White J."/>
            <person name="Willingham D."/>
            <person name="Wu H."/>
            <person name="Yao Z."/>
            <person name="Zhan M."/>
            <person name="Zhang G."/>
            <person name="Chissoe S."/>
            <person name="Murray J."/>
            <person name="Miller N."/>
            <person name="Minx P."/>
            <person name="Fulton R."/>
            <person name="Johnson D."/>
            <person name="Bemis G."/>
            <person name="Bentley D."/>
            <person name="Bradshaw H."/>
            <person name="Bourne S."/>
            <person name="Cordes M."/>
            <person name="Du Z."/>
            <person name="Fulton L."/>
            <person name="Goela D."/>
            <person name="Graves T."/>
            <person name="Hawkins J."/>
            <person name="Hinds K."/>
            <person name="Kemp K."/>
            <person name="Latreille P."/>
            <person name="Layman D."/>
            <person name="Ozersky P."/>
            <person name="Rohlfing T."/>
            <person name="Scheet P."/>
            <person name="Walker C."/>
            <person name="Wamsley A."/>
            <person name="Wohldmann P."/>
            <person name="Pepin K."/>
            <person name="Nelson J."/>
            <person name="Korf I."/>
            <person name="Bedell J.A."/>
            <person name="Hillier L.W."/>
            <person name="Mardis E."/>
            <person name="Waterston R."/>
            <person name="Wilson R."/>
            <person name="Emanuel B.S."/>
            <person name="Shaikh T."/>
            <person name="Kurahashi H."/>
            <person name="Saitta S."/>
            <person name="Budarf M.L."/>
            <person name="McDermid H.E."/>
            <person name="Johnson A."/>
            <person name="Wong A.C.C."/>
            <person name="Morrow B.E."/>
            <person name="Edelmann L."/>
            <person name="Kim U.J."/>
            <person name="Shizuya H."/>
            <person name="Simon M.I."/>
            <person name="Dumanski J.P."/>
            <person name="Peyrard M."/>
            <person name="Kedra D."/>
            <person name="Seroussi E."/>
            <person name="Fransson I."/>
            <person name="Tapia I."/>
            <person name="Bruder C.E."/>
            <person name="O'Brien K.P."/>
            <person name="Wilkinson P."/>
            <person name="Bodenteich A."/>
            <person name="Hartman K."/>
            <person name="Hu X."/>
            <person name="Khan A.S."/>
            <person name="Lane L."/>
            <person name="Tilahun Y."/>
            <person name="Wright H."/>
        </authorList>
    </citation>
    <scope>NUCLEOTIDE SEQUENCE [LARGE SCALE GENOMIC DNA]</scope>
</reference>
<evidence type="ECO:0000313" key="2">
    <source>
        <dbReference type="Ensembl" id="ENSP00000491404.1"/>
    </source>
</evidence>
<name>A0A1W2PP95_HUMAN</name>
<reference evidence="1" key="4">
    <citation type="journal article" date="2008" name="Genome Biol.">
        <title>Finishing the finished human chromosome 22 sequence.</title>
        <authorList>
            <person name="Cole C.G."/>
            <person name="McCann O.T."/>
            <person name="Collins J.E."/>
            <person name="Oliver K."/>
            <person name="Willey D."/>
            <person name="Gribble S.M."/>
            <person name="Yang F."/>
            <person name="McLaren K."/>
            <person name="Rogers J."/>
            <person name="Ning Z."/>
            <person name="Beare D.M."/>
            <person name="Dunham I."/>
        </authorList>
    </citation>
    <scope>NUCLEOTIDE SEQUENCE [LARGE SCALE GENOMIC DNA]</scope>
</reference>
<reference evidence="1" key="2">
    <citation type="journal article" date="2001" name="Nature">
        <title>Initial sequencing and analysis of the human genome.</title>
        <authorList>
            <consortium name="International Human Genome Sequencing Consortium"/>
            <person name="Lander E.S."/>
            <person name="Linton L.M."/>
            <person name="Birren B."/>
            <person name="Nusbaum C."/>
            <person name="Zody M.C."/>
            <person name="Baldwin J."/>
            <person name="Devon K."/>
            <person name="Dewar K."/>
            <person name="Doyle M."/>
            <person name="FitzHugh W."/>
            <person name="Funke R."/>
            <person name="Gage D."/>
            <person name="Harris K."/>
            <person name="Heaford A."/>
            <person name="Howland J."/>
            <person name="Kann L."/>
            <person name="Lehoczky J."/>
            <person name="LeVine R."/>
            <person name="McEwan P."/>
            <person name="McKernan K."/>
            <person name="Meldrim J."/>
            <person name="Mesirov J.P."/>
            <person name="Miranda C."/>
            <person name="Morris W."/>
            <person name="Naylor J."/>
            <person name="Raymond C."/>
            <person name="Rosetti M."/>
            <person name="Santos R."/>
            <person name="Sheridan A."/>
            <person name="Sougnez C."/>
            <person name="Stange-Thomann N."/>
            <person name="Stojanovic N."/>
            <person name="Subramanian A."/>
            <person name="Wyman D."/>
            <person name="Rogers J."/>
            <person name="Sulston J."/>
            <person name="Ainscough R."/>
            <person name="Beck S."/>
            <person name="Bentley D."/>
            <person name="Burton J."/>
            <person name="Clee C."/>
            <person name="Carter N."/>
            <person name="Coulson A."/>
            <person name="Deadman R."/>
            <person name="Deloukas P."/>
            <person name="Dunham A."/>
            <person name="Dunham I."/>
            <person name="Durbin R."/>
            <person name="French L."/>
            <person name="Grafham D."/>
            <person name="Gregory S."/>
            <person name="Hubbard T."/>
            <person name="Humphray S."/>
            <person name="Hunt A."/>
            <person name="Jones M."/>
            <person name="Lloyd C."/>
            <person name="McMurray A."/>
            <person name="Matthews L."/>
            <person name="Mercer S."/>
            <person name="Milne S."/>
            <person name="Mullikin J.C."/>
            <person name="Mungall A."/>
            <person name="Plumb R."/>
            <person name="Ross M."/>
            <person name="Shownkeen R."/>
            <person name="Sims S."/>
            <person name="Waterston R.H."/>
            <person name="Wilson R.K."/>
            <person name="Hillier L.W."/>
            <person name="McPherson J.D."/>
            <person name="Marra M.A."/>
            <person name="Mardis E.R."/>
            <person name="Fulton L.A."/>
            <person name="Chinwalla A.T."/>
            <person name="Pepin K.H."/>
            <person name="Gish W.R."/>
            <person name="Chissoe S.L."/>
            <person name="Wendl M.C."/>
            <person name="Delehaunty K.D."/>
            <person name="Miner T.L."/>
            <person name="Delehaunty A."/>
            <person name="Kramer J.B."/>
            <person name="Cook L.L."/>
            <person name="Fulton R.S."/>
            <person name="Johnson D.L."/>
            <person name="Minx P.J."/>
            <person name="Clifton S.W."/>
            <person name="Hawkins T."/>
            <person name="Branscomb E."/>
            <person name="Predki P."/>
            <person name="Richardson P."/>
            <person name="Wenning S."/>
            <person name="Slezak T."/>
            <person name="Doggett N."/>
            <person name="Cheng J.F."/>
            <person name="Olsen A."/>
            <person name="Lucas S."/>
            <person name="Elkin C."/>
            <person name="Uberbacher E."/>
            <person name="Frazier M."/>
            <person name="Gibbs R.A."/>
            <person name="Muzny D.M."/>
            <person name="Scherer S.E."/>
            <person name="Bouck J.B."/>
            <person name="Sodergren E.J."/>
            <person name="Worley K.C."/>
            <person name="Rives C.M."/>
            <person name="Gorrell J.H."/>
            <person name="Metzker M.L."/>
            <person name="Naylor S.L."/>
            <person name="Kucherlapati R.S."/>
            <person name="Nelson D.L."/>
            <person name="Weinstock G.M."/>
            <person name="Sakaki Y."/>
            <person name="Fujiyama A."/>
            <person name="Hattori M."/>
            <person name="Yada T."/>
            <person name="Toyoda A."/>
            <person name="Itoh T."/>
            <person name="Kawagoe C."/>
            <person name="Watanabe H."/>
            <person name="Totoki Y."/>
            <person name="Taylor T."/>
            <person name="Weissenbach J."/>
            <person name="Heilig R."/>
            <person name="Saurin W."/>
            <person name="Artiguenave F."/>
            <person name="Brottier P."/>
            <person name="Bruls T."/>
            <person name="Pelletier E."/>
            <person name="Robert C."/>
            <person name="Wincker P."/>
            <person name="Smith D.R."/>
            <person name="Doucette-Stamm L."/>
            <person name="Rubenfield M."/>
            <person name="Weinstock K."/>
            <person name="Lee H.M."/>
            <person name="Dubois J."/>
            <person name="Rosenthal A."/>
            <person name="Platzer M."/>
            <person name="Nyakatura G."/>
            <person name="Taudien S."/>
            <person name="Rump A."/>
            <person name="Yang H."/>
            <person name="Yu J."/>
            <person name="Wang J."/>
            <person name="Huang G."/>
            <person name="Gu J."/>
            <person name="Hood L."/>
            <person name="Rowen L."/>
            <person name="Madan A."/>
            <person name="Qin S."/>
            <person name="Davis R.W."/>
            <person name="Federspiel N.A."/>
            <person name="Abola A.P."/>
            <person name="Proctor M.J."/>
            <person name="Myers R.M."/>
            <person name="Schmutz J."/>
            <person name="Dickson M."/>
            <person name="Grimwood J."/>
            <person name="Cox D.R."/>
            <person name="Olson M.V."/>
            <person name="Kaul R."/>
            <person name="Raymond C."/>
            <person name="Shimizu N."/>
            <person name="Kawasaki K."/>
            <person name="Minoshima S."/>
            <person name="Evans G.A."/>
            <person name="Athanasiou M."/>
            <person name="Schultz R."/>
            <person name="Roe B.A."/>
            <person name="Chen F."/>
            <person name="Pan H."/>
            <person name="Ramser J."/>
            <person name="Lehrach H."/>
            <person name="Reinhardt R."/>
            <person name="McCombie W.R."/>
            <person name="de la Bastide M."/>
            <person name="Dedhia N."/>
            <person name="Blocker H."/>
            <person name="Hornischer K."/>
            <person name="Nordsiek G."/>
            <person name="Agarwala R."/>
            <person name="Aravind L."/>
            <person name="Bailey J.A."/>
            <person name="Bateman A."/>
            <person name="Batzoglou S."/>
            <person name="Birney E."/>
            <person name="Bork P."/>
            <person name="Brown D.G."/>
            <person name="Burge C.B."/>
            <person name="Cerutti L."/>
            <person name="Chen H.C."/>
            <person name="Church D."/>
            <person name="Clamp M."/>
            <person name="Copley R.R."/>
            <person name="Doerks T."/>
            <person name="Eddy S.R."/>
            <person name="Eichler E.E."/>
            <person name="Furey T.S."/>
            <person name="Galagan J."/>
            <person name="Gilbert J.G."/>
            <person name="Harmon C."/>
            <person name="Hayashizaki Y."/>
            <person name="Haussler D."/>
            <person name="Hermjakob H."/>
            <person name="Hokamp K."/>
            <person name="Jang W."/>
            <person name="Johnson L.S."/>
            <person name="Jones T.A."/>
            <person name="Kasif S."/>
            <person name="Kaspryzk A."/>
            <person name="Kennedy S."/>
            <person name="Kent W.J."/>
            <person name="Kitts P."/>
            <person name="Koonin E.V."/>
            <person name="Korf I."/>
            <person name="Kulp D."/>
            <person name="Lancet D."/>
            <person name="Lowe T.M."/>
            <person name="McLysaght A."/>
            <person name="Mikkelsen T."/>
            <person name="Moran J.V."/>
            <person name="Mulder N."/>
            <person name="Pollara V.J."/>
            <person name="Ponting C.P."/>
            <person name="Schuler G."/>
            <person name="Schultz J."/>
            <person name="Slater G."/>
            <person name="Smit A.F."/>
            <person name="Stupka E."/>
            <person name="Szustakowski J."/>
            <person name="Thierry-Mieg D."/>
            <person name="Thierry-Mieg J."/>
            <person name="Wagner L."/>
            <person name="Wallis J."/>
            <person name="Wheeler R."/>
            <person name="Williams A."/>
            <person name="Wolf Y.I."/>
            <person name="Wolfe K.H."/>
            <person name="Yang S.P."/>
            <person name="Yeh R.F."/>
            <person name="Collins F."/>
            <person name="Guyer M.S."/>
            <person name="Peterson J."/>
            <person name="Felsenfeld A."/>
            <person name="Wetterstrand K.A."/>
            <person name="Patrinos A."/>
            <person name="Morgan M.J."/>
            <person name="de Jong P."/>
            <person name="Catanese J.J."/>
            <person name="Osoegawa K."/>
            <person name="Shizuya H."/>
            <person name="Choi S."/>
            <person name="Chen Y.J."/>
        </authorList>
    </citation>
    <scope>NUCLEOTIDE SEQUENCE [LARGE SCALE GENOMIC DNA]</scope>
</reference>
<evidence type="ECO:0000313" key="1">
    <source>
        <dbReference type="Ensembl" id="ENSP00000491048.1"/>
    </source>
</evidence>
<dbReference type="Gene3D" id="3.40.30.10">
    <property type="entry name" value="Glutaredoxin"/>
    <property type="match status" value="1"/>
</dbReference>
<dbReference type="VEuPathDB" id="HostDB:ENSG00000276950"/>
<dbReference type="OpenTargets" id="ENSG00000276950"/>
<keyword evidence="3" id="KW-1185">Reference proteome</keyword>
<dbReference type="ExpressionAtlas" id="A0A1W2PP95">
    <property type="expression patterns" value="baseline and differential"/>
</dbReference>
<dbReference type="AlphaFoldDB" id="A0A1W2PP95"/>
<dbReference type="EMBL" id="AC253536">
    <property type="status" value="NOT_ANNOTATED_CDS"/>
    <property type="molecule type" value="Genomic_DNA"/>
</dbReference>
<dbReference type="Ensembl" id="ENST00000617532.4">
    <property type="protein sequence ID" value="ENSP00000491048.1"/>
    <property type="gene ID" value="ENSG00000276950.6"/>
</dbReference>
<protein>
    <submittedName>
        <fullName evidence="2">Glutathione S-transferase theta 4</fullName>
    </submittedName>
</protein>